<organism evidence="3 4">
    <name type="scientific">Ambispora gerdemannii</name>
    <dbReference type="NCBI Taxonomy" id="144530"/>
    <lineage>
        <taxon>Eukaryota</taxon>
        <taxon>Fungi</taxon>
        <taxon>Fungi incertae sedis</taxon>
        <taxon>Mucoromycota</taxon>
        <taxon>Glomeromycotina</taxon>
        <taxon>Glomeromycetes</taxon>
        <taxon>Archaeosporales</taxon>
        <taxon>Ambisporaceae</taxon>
        <taxon>Ambispora</taxon>
    </lineage>
</organism>
<keyword evidence="2" id="KW-0235">DNA replication</keyword>
<dbReference type="EMBL" id="CAJVPL010002983">
    <property type="protein sequence ID" value="CAG8623797.1"/>
    <property type="molecule type" value="Genomic_DNA"/>
</dbReference>
<dbReference type="Proteomes" id="UP000789831">
    <property type="component" value="Unassembled WGS sequence"/>
</dbReference>
<dbReference type="GO" id="GO:0006260">
    <property type="term" value="P:DNA replication"/>
    <property type="evidence" value="ECO:0007669"/>
    <property type="project" value="UniProtKB-KW"/>
</dbReference>
<dbReference type="GO" id="GO:0000775">
    <property type="term" value="C:chromosome, centromeric region"/>
    <property type="evidence" value="ECO:0007669"/>
    <property type="project" value="TreeGrafter"/>
</dbReference>
<gene>
    <name evidence="3" type="ORF">AGERDE_LOCUS10186</name>
</gene>
<evidence type="ECO:0000313" key="3">
    <source>
        <dbReference type="EMBL" id="CAG8623797.1"/>
    </source>
</evidence>
<dbReference type="AlphaFoldDB" id="A0A9N9D173"/>
<evidence type="ECO:0000313" key="4">
    <source>
        <dbReference type="Proteomes" id="UP000789831"/>
    </source>
</evidence>
<comment type="caution">
    <text evidence="3">The sequence shown here is derived from an EMBL/GenBank/DDBJ whole genome shotgun (WGS) entry which is preliminary data.</text>
</comment>
<dbReference type="OrthoDB" id="276989at2759"/>
<name>A0A9N9D173_9GLOM</name>
<dbReference type="Pfam" id="PF09724">
    <property type="entry name" value="Dcc1"/>
    <property type="match status" value="1"/>
</dbReference>
<accession>A0A9N9D173</accession>
<dbReference type="PANTHER" id="PTHR13395">
    <property type="entry name" value="SISTER CHROMATID COHESION PROTEIN DCC1-RELATED"/>
    <property type="match status" value="1"/>
</dbReference>
<dbReference type="InterPro" id="IPR019128">
    <property type="entry name" value="Dcc1"/>
</dbReference>
<dbReference type="PANTHER" id="PTHR13395:SF6">
    <property type="entry name" value="SISTER CHROMATID COHESION PROTEIN DCC1"/>
    <property type="match status" value="1"/>
</dbReference>
<reference evidence="3" key="1">
    <citation type="submission" date="2021-06" db="EMBL/GenBank/DDBJ databases">
        <authorList>
            <person name="Kallberg Y."/>
            <person name="Tangrot J."/>
            <person name="Rosling A."/>
        </authorList>
    </citation>
    <scope>NUCLEOTIDE SEQUENCE</scope>
    <source>
        <strain evidence="3">MT106</strain>
    </source>
</reference>
<dbReference type="GO" id="GO:0000785">
    <property type="term" value="C:chromatin"/>
    <property type="evidence" value="ECO:0007669"/>
    <property type="project" value="TreeGrafter"/>
</dbReference>
<comment type="similarity">
    <text evidence="1">Belongs to the DCC1 family.</text>
</comment>
<evidence type="ECO:0000256" key="1">
    <source>
        <dbReference type="ARBA" id="ARBA00007017"/>
    </source>
</evidence>
<keyword evidence="4" id="KW-1185">Reference proteome</keyword>
<evidence type="ECO:0000256" key="2">
    <source>
        <dbReference type="ARBA" id="ARBA00022705"/>
    </source>
</evidence>
<sequence length="371" mass="43523">MDTRIVAGPNYSPNSHKFLELPPEIFELYENPNENENAYPYIKGSPKDYAYLCTRNKTYRVRKRLHSNSLLLLNSTISLEQVHELEIKDILHSVYELILCIPNLEKLNDLLGTTPYKGPEEEKRYKGEKFYSWEELDDLLQASEGEIICALQKHYALEIDGYWRFVETQYLYDVLDLILSAANIENMSLENMHFSKCAEALADDGIPFFITKHCLTCFADVIDYSDRFDPVAKLSKEKICSFIGLHLLRTEGKPWIYSDFVANWVIKIPDQWESVLSFDLLKGNAIKEYNHQKECEYIELFAASELPTDPEKRFRELFTFRSRWTLDDIKPFLDDIVNDSFQKFEDLLPKYTKQLKDESGQTIYQLKITYL</sequence>
<dbReference type="GO" id="GO:0034088">
    <property type="term" value="P:maintenance of mitotic sister chromatid cohesion"/>
    <property type="evidence" value="ECO:0007669"/>
    <property type="project" value="TreeGrafter"/>
</dbReference>
<proteinExistence type="inferred from homology"/>
<dbReference type="GO" id="GO:0031390">
    <property type="term" value="C:Ctf18 RFC-like complex"/>
    <property type="evidence" value="ECO:0007669"/>
    <property type="project" value="InterPro"/>
</dbReference>
<protein>
    <submittedName>
        <fullName evidence="3">2981_t:CDS:1</fullName>
    </submittedName>
</protein>